<feature type="region of interest" description="Disordered" evidence="1">
    <location>
        <begin position="146"/>
        <end position="190"/>
    </location>
</feature>
<dbReference type="STRING" id="3916.A0A1S3V3W4"/>
<proteinExistence type="predicted"/>
<dbReference type="KEGG" id="vra:106771565"/>
<dbReference type="PANTHER" id="PTHR33472">
    <property type="entry name" value="OS01G0106600 PROTEIN"/>
    <property type="match status" value="1"/>
</dbReference>
<dbReference type="PANTHER" id="PTHR33472:SF28">
    <property type="entry name" value="BROMO AND FHA DOMAIN-CONTAINING PROTEIN DDB_G0267958"/>
    <property type="match status" value="1"/>
</dbReference>
<evidence type="ECO:0000313" key="2">
    <source>
        <dbReference type="Proteomes" id="UP000087766"/>
    </source>
</evidence>
<organism evidence="2 3">
    <name type="scientific">Vigna radiata var. radiata</name>
    <name type="common">Mung bean</name>
    <name type="synonym">Phaseolus aureus</name>
    <dbReference type="NCBI Taxonomy" id="3916"/>
    <lineage>
        <taxon>Eukaryota</taxon>
        <taxon>Viridiplantae</taxon>
        <taxon>Streptophyta</taxon>
        <taxon>Embryophyta</taxon>
        <taxon>Tracheophyta</taxon>
        <taxon>Spermatophyta</taxon>
        <taxon>Magnoliopsida</taxon>
        <taxon>eudicotyledons</taxon>
        <taxon>Gunneridae</taxon>
        <taxon>Pentapetalae</taxon>
        <taxon>rosids</taxon>
        <taxon>fabids</taxon>
        <taxon>Fabales</taxon>
        <taxon>Fabaceae</taxon>
        <taxon>Papilionoideae</taxon>
        <taxon>50 kb inversion clade</taxon>
        <taxon>NPAAA clade</taxon>
        <taxon>indigoferoid/millettioid clade</taxon>
        <taxon>Phaseoleae</taxon>
        <taxon>Vigna</taxon>
    </lineage>
</organism>
<accession>A0A1S3V3W4</accession>
<evidence type="ECO:0000313" key="3">
    <source>
        <dbReference type="RefSeq" id="XP_014513043.2"/>
    </source>
</evidence>
<name>A0A1S3V3W4_VIGRR</name>
<reference evidence="3" key="2">
    <citation type="submission" date="2025-08" db="UniProtKB">
        <authorList>
            <consortium name="RefSeq"/>
        </authorList>
    </citation>
    <scope>IDENTIFICATION</scope>
    <source>
        <tissue evidence="3">Leaf</tissue>
    </source>
</reference>
<sequence length="190" mass="21067">MLNTNLTENIAHFPEQFLSFTLKRMPSPVQPNPSPSEGEKHRQLNKDIRDMVSAITHRATDFHKSGSTHHHLEKDEEHGLSMVTLAGNNNGATMRSELDDKSGTHSHGDEPEALSTFVNSNFQAINNSLMFGGSYQANDPGVHLDISDFSTESHQSHHHKEERHGKKGKKIEKKTSKPKDSSSSSSSDSD</sequence>
<protein>
    <submittedName>
        <fullName evidence="3">Uncharacterized protein LOC106771565</fullName>
    </submittedName>
</protein>
<reference evidence="2" key="1">
    <citation type="journal article" date="2014" name="Nat. Commun.">
        <title>Genome sequence of mungbean and insights into evolution within Vigna species.</title>
        <authorList>
            <person name="Kang Y.J."/>
            <person name="Kim S.K."/>
            <person name="Kim M.Y."/>
            <person name="Lestari P."/>
            <person name="Kim K.H."/>
            <person name="Ha B.K."/>
            <person name="Jun T.H."/>
            <person name="Hwang W.J."/>
            <person name="Lee T."/>
            <person name="Lee J."/>
            <person name="Shim S."/>
            <person name="Yoon M.Y."/>
            <person name="Jang Y.E."/>
            <person name="Han K.S."/>
            <person name="Taeprayoon P."/>
            <person name="Yoon N."/>
            <person name="Somta P."/>
            <person name="Tanya P."/>
            <person name="Kim K.S."/>
            <person name="Gwag J.G."/>
            <person name="Moon J.K."/>
            <person name="Lee Y.H."/>
            <person name="Park B.S."/>
            <person name="Bombarely A."/>
            <person name="Doyle J.J."/>
            <person name="Jackson S.A."/>
            <person name="Schafleitner R."/>
            <person name="Srinives P."/>
            <person name="Varshney R.K."/>
            <person name="Lee S.H."/>
        </authorList>
    </citation>
    <scope>NUCLEOTIDE SEQUENCE [LARGE SCALE GENOMIC DNA]</scope>
    <source>
        <strain evidence="2">cv. VC1973A</strain>
    </source>
</reference>
<dbReference type="AlphaFoldDB" id="A0A1S3V3W4"/>
<dbReference type="RefSeq" id="XP_014513043.2">
    <property type="nucleotide sequence ID" value="XM_014657557.2"/>
</dbReference>
<evidence type="ECO:0000256" key="1">
    <source>
        <dbReference type="SAM" id="MobiDB-lite"/>
    </source>
</evidence>
<keyword evidence="2" id="KW-1185">Reference proteome</keyword>
<feature type="compositionally biased region" description="Low complexity" evidence="1">
    <location>
        <begin position="181"/>
        <end position="190"/>
    </location>
</feature>
<dbReference type="GeneID" id="106771565"/>
<feature type="compositionally biased region" description="Basic residues" evidence="1">
    <location>
        <begin position="156"/>
        <end position="172"/>
    </location>
</feature>
<dbReference type="OrthoDB" id="774437at2759"/>
<feature type="region of interest" description="Disordered" evidence="1">
    <location>
        <begin position="86"/>
        <end position="112"/>
    </location>
</feature>
<dbReference type="Proteomes" id="UP000087766">
    <property type="component" value="Chromosome 8"/>
</dbReference>
<feature type="compositionally biased region" description="Basic and acidic residues" evidence="1">
    <location>
        <begin position="96"/>
        <end position="110"/>
    </location>
</feature>
<gene>
    <name evidence="3" type="primary">LOC106771565</name>
</gene>